<dbReference type="RefSeq" id="WP_184169928.1">
    <property type="nucleotide sequence ID" value="NZ_BAABAG010000002.1"/>
</dbReference>
<gene>
    <name evidence="2" type="ORF">HDA33_000199</name>
</gene>
<name>A0A7W9MZ59_9MICC</name>
<keyword evidence="3" id="KW-1185">Reference proteome</keyword>
<reference evidence="2 3" key="1">
    <citation type="submission" date="2020-08" db="EMBL/GenBank/DDBJ databases">
        <title>Sequencing the genomes of 1000 actinobacteria strains.</title>
        <authorList>
            <person name="Klenk H.-P."/>
        </authorList>
    </citation>
    <scope>NUCLEOTIDE SEQUENCE [LARGE SCALE GENOMIC DNA]</scope>
    <source>
        <strain evidence="2 3">DSM 17945</strain>
    </source>
</reference>
<evidence type="ECO:0000313" key="2">
    <source>
        <dbReference type="EMBL" id="MBB5847635.1"/>
    </source>
</evidence>
<accession>A0A7W9MZ59</accession>
<dbReference type="AlphaFoldDB" id="A0A7W9MZ59"/>
<evidence type="ECO:0000256" key="1">
    <source>
        <dbReference type="SAM" id="MobiDB-lite"/>
    </source>
</evidence>
<comment type="caution">
    <text evidence="2">The sequence shown here is derived from an EMBL/GenBank/DDBJ whole genome shotgun (WGS) entry which is preliminary data.</text>
</comment>
<protein>
    <recommendedName>
        <fullName evidence="4">DUF892 family protein</fullName>
    </recommendedName>
</protein>
<dbReference type="EMBL" id="JACHMW010000001">
    <property type="protein sequence ID" value="MBB5847635.1"/>
    <property type="molecule type" value="Genomic_DNA"/>
</dbReference>
<evidence type="ECO:0008006" key="4">
    <source>
        <dbReference type="Google" id="ProtNLM"/>
    </source>
</evidence>
<organism evidence="2 3">
    <name type="scientific">Micrococcus endophyticus</name>
    <dbReference type="NCBI Taxonomy" id="455343"/>
    <lineage>
        <taxon>Bacteria</taxon>
        <taxon>Bacillati</taxon>
        <taxon>Actinomycetota</taxon>
        <taxon>Actinomycetes</taxon>
        <taxon>Micrococcales</taxon>
        <taxon>Micrococcaceae</taxon>
        <taxon>Micrococcus</taxon>
    </lineage>
</organism>
<sequence length="186" mass="20140">MTTAQPTPDPHSASTPAPGADPQASGVDREMLEDFLNQHLLGSRSGVKAFRAAAQTWDDTPQGADLTRLGDDVEQDQERLEALIRELGLTTPVPVKAAGVAAEAAGRVNPVNLMRTRGSGWTQVELDLLQGMLQAKAAMWHVLEALAPHEPVLDAGEMAALYERAQDQQRAVQRIAEDTLAERFLR</sequence>
<proteinExistence type="predicted"/>
<dbReference type="Proteomes" id="UP000567246">
    <property type="component" value="Unassembled WGS sequence"/>
</dbReference>
<evidence type="ECO:0000313" key="3">
    <source>
        <dbReference type="Proteomes" id="UP000567246"/>
    </source>
</evidence>
<feature type="region of interest" description="Disordered" evidence="1">
    <location>
        <begin position="1"/>
        <end position="27"/>
    </location>
</feature>